<comment type="caution">
    <text evidence="1">The sequence shown here is derived from an EMBL/GenBank/DDBJ whole genome shotgun (WGS) entry which is preliminary data.</text>
</comment>
<evidence type="ECO:0000313" key="3">
    <source>
        <dbReference type="Proteomes" id="UP000768163"/>
    </source>
</evidence>
<dbReference type="Proteomes" id="UP000768163">
    <property type="component" value="Unassembled WGS sequence"/>
</dbReference>
<accession>A0A8J8CEA0</accession>
<sequence length="118" mass="13729">MNNMLTSDNPNKDLLKDILLKDMNMLLGKPYVKLIVPFGSILQTPSIDEGIVFGENSNEAIIWWKPTSKDKIYVQNVHNSETIITIMELFNRNYNDELSLKETLLKFSEIFKLFNFKN</sequence>
<name>A0A8J8CEA0_9ARCH</name>
<gene>
    <name evidence="2" type="ORF">GW779_05730</name>
    <name evidence="1" type="ORF">GW910_00560</name>
</gene>
<dbReference type="EMBL" id="JAACVF010000015">
    <property type="protein sequence ID" value="NCN64561.1"/>
    <property type="molecule type" value="Genomic_DNA"/>
</dbReference>
<organism evidence="1 3">
    <name type="scientific">Candidatus Altarchaeum hamiconexum</name>
    <dbReference type="NCBI Taxonomy" id="1803513"/>
    <lineage>
        <taxon>Archaea</taxon>
        <taxon>Candidatus Altarchaeota</taxon>
        <taxon>Candidatus Altiarchaeia</taxon>
        <taxon>Candidatus Altarchaeales</taxon>
        <taxon>Candidatus Altarchaeaceae</taxon>
        <taxon>Candidatus Altarchaeum</taxon>
    </lineage>
</organism>
<dbReference type="AlphaFoldDB" id="A0A8J8CEA0"/>
<proteinExistence type="predicted"/>
<dbReference type="Proteomes" id="UP000738826">
    <property type="component" value="Unassembled WGS sequence"/>
</dbReference>
<evidence type="ECO:0000313" key="1">
    <source>
        <dbReference type="EMBL" id="NCN64561.1"/>
    </source>
</evidence>
<protein>
    <submittedName>
        <fullName evidence="1">Uncharacterized protein</fullName>
    </submittedName>
</protein>
<reference evidence="1" key="1">
    <citation type="submission" date="2019-11" db="EMBL/GenBank/DDBJ databases">
        <title>Lipid analysis of CO2-rich subsurface aquifers suggests an autotrophy-based deep biosphere with lysolipids enriched in CPR bacteria.</title>
        <authorList>
            <person name="Probst A.J."/>
            <person name="Elling F.J."/>
            <person name="Castelle C.J."/>
            <person name="Zhu Q."/>
            <person name="Elvert M."/>
            <person name="Birarda G."/>
            <person name="Holman H.-Y."/>
            <person name="Lane K.R."/>
            <person name="Ladd B."/>
            <person name="Ryan M.C."/>
            <person name="Woyke T."/>
            <person name="Hinrichs K.-U."/>
            <person name="Banfield J.F."/>
        </authorList>
    </citation>
    <scope>NUCLEOTIDE SEQUENCE</scope>
    <source>
        <strain evidence="1">CG_2015-01_33_1645</strain>
        <strain evidence="2">CG_2015-04_33_537</strain>
    </source>
</reference>
<evidence type="ECO:0000313" key="2">
    <source>
        <dbReference type="EMBL" id="NCS91882.1"/>
    </source>
</evidence>
<dbReference type="EMBL" id="JAACQH010000124">
    <property type="protein sequence ID" value="NCS91882.1"/>
    <property type="molecule type" value="Genomic_DNA"/>
</dbReference>